<name>K1U088_9ZZZZ</name>
<proteinExistence type="predicted"/>
<dbReference type="AlphaFoldDB" id="K1U088"/>
<evidence type="ECO:0000259" key="2">
    <source>
        <dbReference type="Pfam" id="PF16355"/>
    </source>
</evidence>
<dbReference type="InterPro" id="IPR006103">
    <property type="entry name" value="Glyco_hydro_2_cat"/>
</dbReference>
<dbReference type="Pfam" id="PF02836">
    <property type="entry name" value="Glyco_hydro_2_C"/>
    <property type="match status" value="1"/>
</dbReference>
<evidence type="ECO:0000259" key="1">
    <source>
        <dbReference type="Pfam" id="PF02836"/>
    </source>
</evidence>
<dbReference type="Gene3D" id="3.20.20.80">
    <property type="entry name" value="Glycosidases"/>
    <property type="match status" value="1"/>
</dbReference>
<gene>
    <name evidence="3" type="ORF">LEA_07077</name>
</gene>
<dbReference type="Gene3D" id="2.60.40.10">
    <property type="entry name" value="Immunoglobulins"/>
    <property type="match status" value="1"/>
</dbReference>
<dbReference type="InterPro" id="IPR006101">
    <property type="entry name" value="Glyco_hydro_2"/>
</dbReference>
<dbReference type="PANTHER" id="PTHR42732:SF1">
    <property type="entry name" value="BETA-MANNOSIDASE"/>
    <property type="match status" value="1"/>
</dbReference>
<sequence length="351" mass="41302">MTDAQRERDYHIIRDMGCTAVRMAHYQHCDHEYSLCDRLGLCVWTEIGIINKMSADESDAHVLSDSFGDNAKQQLRELIRQNYNHPSVIVWGLSNELHQMTDEIFGLYSELYEIACKEDDTRLKTFADNQFYGRFLELPADVVGYNRYFGWYKEAGSAENFGEWLDLYHNEKEKRPVCLSEYGGGGAISQHKDNVDWESDIDPVGVRHYENYQSQLHEILWKQFSVRKYLWAEFIWCMFDFASYGRTEGDTKSQNDKGLCTRERIPKDVYFFYKSVWSSEKTVYITERRHEFRACDVPFVKVYSNADAVELCINDVSYGRISRCELLDDESTVFVWENIKIKPDNKKQNMC</sequence>
<feature type="domain" description="Glycoside hydrolase family 2 catalytic" evidence="1">
    <location>
        <begin position="7"/>
        <end position="278"/>
    </location>
</feature>
<dbReference type="InterPro" id="IPR013783">
    <property type="entry name" value="Ig-like_fold"/>
</dbReference>
<dbReference type="InterPro" id="IPR032311">
    <property type="entry name" value="DUF4982"/>
</dbReference>
<dbReference type="InterPro" id="IPR017853">
    <property type="entry name" value="GH"/>
</dbReference>
<protein>
    <submittedName>
        <fullName evidence="3">Beta-galactosidase</fullName>
    </submittedName>
</protein>
<accession>K1U088</accession>
<dbReference type="EMBL" id="AJWY01004647">
    <property type="protein sequence ID" value="EKC71795.1"/>
    <property type="molecule type" value="Genomic_DNA"/>
</dbReference>
<dbReference type="Pfam" id="PF16355">
    <property type="entry name" value="DUF4982"/>
    <property type="match status" value="1"/>
</dbReference>
<dbReference type="PANTHER" id="PTHR42732">
    <property type="entry name" value="BETA-GALACTOSIDASE"/>
    <property type="match status" value="1"/>
</dbReference>
<dbReference type="InterPro" id="IPR051913">
    <property type="entry name" value="GH2_Domain-Containing"/>
</dbReference>
<feature type="domain" description="DUF4982" evidence="2">
    <location>
        <begin position="300"/>
        <end position="340"/>
    </location>
</feature>
<reference evidence="3" key="1">
    <citation type="journal article" date="2013" name="Environ. Microbiol.">
        <title>Microbiota from the distal guts of lean and obese adolescents exhibit partial functional redundancy besides clear differences in community structure.</title>
        <authorList>
            <person name="Ferrer M."/>
            <person name="Ruiz A."/>
            <person name="Lanza F."/>
            <person name="Haange S.B."/>
            <person name="Oberbach A."/>
            <person name="Till H."/>
            <person name="Bargiela R."/>
            <person name="Campoy C."/>
            <person name="Segura M.T."/>
            <person name="Richter M."/>
            <person name="von Bergen M."/>
            <person name="Seifert J."/>
            <person name="Suarez A."/>
        </authorList>
    </citation>
    <scope>NUCLEOTIDE SEQUENCE</scope>
</reference>
<evidence type="ECO:0000313" key="3">
    <source>
        <dbReference type="EMBL" id="EKC71795.1"/>
    </source>
</evidence>
<comment type="caution">
    <text evidence="3">The sequence shown here is derived from an EMBL/GenBank/DDBJ whole genome shotgun (WGS) entry which is preliminary data.</text>
</comment>
<organism evidence="3">
    <name type="scientific">human gut metagenome</name>
    <dbReference type="NCBI Taxonomy" id="408170"/>
    <lineage>
        <taxon>unclassified sequences</taxon>
        <taxon>metagenomes</taxon>
        <taxon>organismal metagenomes</taxon>
    </lineage>
</organism>
<dbReference type="GO" id="GO:0004553">
    <property type="term" value="F:hydrolase activity, hydrolyzing O-glycosyl compounds"/>
    <property type="evidence" value="ECO:0007669"/>
    <property type="project" value="InterPro"/>
</dbReference>
<dbReference type="SUPFAM" id="SSF51445">
    <property type="entry name" value="(Trans)glycosidases"/>
    <property type="match status" value="1"/>
</dbReference>
<dbReference type="PRINTS" id="PR00132">
    <property type="entry name" value="GLHYDRLASE2"/>
</dbReference>
<dbReference type="GO" id="GO:0005975">
    <property type="term" value="P:carbohydrate metabolic process"/>
    <property type="evidence" value="ECO:0007669"/>
    <property type="project" value="InterPro"/>
</dbReference>